<keyword evidence="3 7" id="KW-0479">Metal-binding</keyword>
<keyword evidence="5 7" id="KW-0456">Lyase</keyword>
<comment type="cofactor">
    <cofactor evidence="1 7">
        <name>a divalent metal cation</name>
        <dbReference type="ChEBI" id="CHEBI:60240"/>
    </cofactor>
</comment>
<dbReference type="GO" id="GO:0043748">
    <property type="term" value="F:O-succinylbenzoate synthase activity"/>
    <property type="evidence" value="ECO:0007669"/>
    <property type="project" value="UniProtKB-EC"/>
</dbReference>
<dbReference type="SMART" id="SM00922">
    <property type="entry name" value="MR_MLE"/>
    <property type="match status" value="1"/>
</dbReference>
<dbReference type="InterPro" id="IPR047585">
    <property type="entry name" value="MenC"/>
</dbReference>
<dbReference type="InterPro" id="IPR013342">
    <property type="entry name" value="Mandelate_racemase_C"/>
</dbReference>
<evidence type="ECO:0000313" key="9">
    <source>
        <dbReference type="EMBL" id="OJG91339.1"/>
    </source>
</evidence>
<evidence type="ECO:0000313" key="10">
    <source>
        <dbReference type="Proteomes" id="UP000183039"/>
    </source>
</evidence>
<evidence type="ECO:0000256" key="1">
    <source>
        <dbReference type="ARBA" id="ARBA00001968"/>
    </source>
</evidence>
<dbReference type="EC" id="4.2.1.113" evidence="6 7"/>
<accession>A0AA91G9C4</accession>
<dbReference type="SFLD" id="SFLDG00180">
    <property type="entry name" value="muconate_cycloisomerase"/>
    <property type="match status" value="1"/>
</dbReference>
<dbReference type="Pfam" id="PF13378">
    <property type="entry name" value="MR_MLE_C"/>
    <property type="match status" value="1"/>
</dbReference>
<keyword evidence="2 7" id="KW-0474">Menaquinone biosynthesis</keyword>
<feature type="active site" description="Proton acceptor" evidence="7">
    <location>
        <position position="265"/>
    </location>
</feature>
<feature type="domain" description="Mandelate racemase/muconate lactonizing enzyme C-terminal" evidence="8">
    <location>
        <begin position="145"/>
        <end position="237"/>
    </location>
</feature>
<dbReference type="SFLD" id="SFLDS00001">
    <property type="entry name" value="Enolase"/>
    <property type="match status" value="1"/>
</dbReference>
<dbReference type="InterPro" id="IPR036849">
    <property type="entry name" value="Enolase-like_C_sf"/>
</dbReference>
<evidence type="ECO:0000256" key="2">
    <source>
        <dbReference type="ARBA" id="ARBA00022428"/>
    </source>
</evidence>
<dbReference type="SUPFAM" id="SSF54826">
    <property type="entry name" value="Enolase N-terminal domain-like"/>
    <property type="match status" value="1"/>
</dbReference>
<dbReference type="InterPro" id="IPR010197">
    <property type="entry name" value="OSBS/NAAAR"/>
</dbReference>
<evidence type="ECO:0000256" key="6">
    <source>
        <dbReference type="ARBA" id="ARBA00029491"/>
    </source>
</evidence>
<feature type="binding site" evidence="7">
    <location>
        <position position="241"/>
    </location>
    <ligand>
        <name>Mg(2+)</name>
        <dbReference type="ChEBI" id="CHEBI:18420"/>
    </ligand>
</feature>
<dbReference type="NCBIfam" id="TIGR01928">
    <property type="entry name" value="menC_lowGC_arch"/>
    <property type="match status" value="1"/>
</dbReference>
<dbReference type="Gene3D" id="3.30.390.10">
    <property type="entry name" value="Enolase-like, N-terminal domain"/>
    <property type="match status" value="1"/>
</dbReference>
<feature type="binding site" evidence="7">
    <location>
        <position position="216"/>
    </location>
    <ligand>
        <name>Mg(2+)</name>
        <dbReference type="ChEBI" id="CHEBI:18420"/>
    </ligand>
</feature>
<comment type="caution">
    <text evidence="9">The sequence shown here is derived from an EMBL/GenBank/DDBJ whole genome shotgun (WGS) entry which is preliminary data.</text>
</comment>
<evidence type="ECO:0000256" key="5">
    <source>
        <dbReference type="ARBA" id="ARBA00023239"/>
    </source>
</evidence>
<dbReference type="AlphaFoldDB" id="A0AA91G9C4"/>
<dbReference type="GO" id="GO:0009234">
    <property type="term" value="P:menaquinone biosynthetic process"/>
    <property type="evidence" value="ECO:0007669"/>
    <property type="project" value="UniProtKB-UniRule"/>
</dbReference>
<feature type="binding site" evidence="7">
    <location>
        <position position="191"/>
    </location>
    <ligand>
        <name>Mg(2+)</name>
        <dbReference type="ChEBI" id="CHEBI:18420"/>
    </ligand>
</feature>
<dbReference type="Pfam" id="PF02746">
    <property type="entry name" value="MR_MLE_N"/>
    <property type="match status" value="1"/>
</dbReference>
<dbReference type="PANTHER" id="PTHR48073:SF5">
    <property type="entry name" value="O-SUCCINYLBENZOATE SYNTHASE"/>
    <property type="match status" value="1"/>
</dbReference>
<dbReference type="EMBL" id="JXLC01000015">
    <property type="protein sequence ID" value="OJG91339.1"/>
    <property type="molecule type" value="Genomic_DNA"/>
</dbReference>
<evidence type="ECO:0000256" key="7">
    <source>
        <dbReference type="HAMAP-Rule" id="MF_01933"/>
    </source>
</evidence>
<comment type="similarity">
    <text evidence="7">Belongs to the mandelate racemase/muconate lactonizing enzyme family. MenC type 2 subfamily.</text>
</comment>
<reference evidence="9 10" key="1">
    <citation type="submission" date="2014-12" db="EMBL/GenBank/DDBJ databases">
        <title>Draft genome sequences of 29 type strains of Enterococci.</title>
        <authorList>
            <person name="Zhong Z."/>
            <person name="Sun Z."/>
            <person name="Liu W."/>
            <person name="Zhang W."/>
            <person name="Zhang H."/>
        </authorList>
    </citation>
    <scope>NUCLEOTIDE SEQUENCE [LARGE SCALE GENOMIC DNA]</scope>
    <source>
        <strain evidence="9 10">DSM 22801</strain>
    </source>
</reference>
<sequence length="371" mass="42057">MALKINRIDRYRVRLPLRIPFETSYGRLTEKAFDILLVTDELGNQGMGELVPFEQPDYIEETIETARVIIEKHLLPLLKNADIQHPKEVSLLFDEVKGNQMAKSSLETAIWDLYAKRNGKSLKAYFNNTRAQIPVGVSVGIQTDLAKLLDQITEYVTLEYQRIKLKIRPGYDLKPIDAIRNKFPDIPLMVDANSAYTIADIPHLIQLDAYNLAMIEQPFAANDFLDHAQLQKELKTDICLDENIRTVKDCELAFYLGSCRSINLKIPRVGGITEAMKIVDFCEEKGLMVWLGGMFESGVGRALNLQFASQKIFTFPGDISASDRYYHEDIITDPFEIQNGELIVPDGLGIGVSLSQEKLVKYGIYDTLFIK</sequence>
<dbReference type="GO" id="GO:0016854">
    <property type="term" value="F:racemase and epimerase activity"/>
    <property type="evidence" value="ECO:0007669"/>
    <property type="project" value="UniProtKB-ARBA"/>
</dbReference>
<dbReference type="HAMAP" id="MF_01933">
    <property type="entry name" value="MenC_2"/>
    <property type="match status" value="1"/>
</dbReference>
<dbReference type="InterPro" id="IPR029065">
    <property type="entry name" value="Enolase_C-like"/>
</dbReference>
<dbReference type="PANTHER" id="PTHR48073">
    <property type="entry name" value="O-SUCCINYLBENZOATE SYNTHASE-RELATED"/>
    <property type="match status" value="1"/>
</dbReference>
<comment type="function">
    <text evidence="7">Converts 2-succinyl-6-hydroxy-2,4-cyclohexadiene-1-carboxylate (SHCHC) to 2-succinylbenzoate (OSB).</text>
</comment>
<dbReference type="SFLD" id="SFLDF00009">
    <property type="entry name" value="o-succinylbenzoate_synthase"/>
    <property type="match status" value="1"/>
</dbReference>
<evidence type="ECO:0000256" key="3">
    <source>
        <dbReference type="ARBA" id="ARBA00022723"/>
    </source>
</evidence>
<feature type="active site" description="Proton donor" evidence="7">
    <location>
        <position position="166"/>
    </location>
</feature>
<dbReference type="Gene3D" id="3.20.20.120">
    <property type="entry name" value="Enolase-like C-terminal domain"/>
    <property type="match status" value="1"/>
</dbReference>
<dbReference type="GO" id="GO:0000287">
    <property type="term" value="F:magnesium ion binding"/>
    <property type="evidence" value="ECO:0007669"/>
    <property type="project" value="UniProtKB-UniRule"/>
</dbReference>
<comment type="pathway">
    <text evidence="7">Quinol/quinone metabolism; menaquinone biosynthesis.</text>
</comment>
<protein>
    <recommendedName>
        <fullName evidence="6 7">o-succinylbenzoate synthase</fullName>
        <shortName evidence="7">OSB synthase</shortName>
        <shortName evidence="7">OSBS</shortName>
        <ecNumber evidence="6 7">4.2.1.113</ecNumber>
    </recommendedName>
    <alternativeName>
        <fullName evidence="7">4-(2'-carboxyphenyl)-4-oxybutyric acid synthase</fullName>
    </alternativeName>
    <alternativeName>
        <fullName evidence="7">o-succinylbenzoic acid synthase</fullName>
    </alternativeName>
</protein>
<evidence type="ECO:0000259" key="8">
    <source>
        <dbReference type="SMART" id="SM00922"/>
    </source>
</evidence>
<dbReference type="InterPro" id="IPR013341">
    <property type="entry name" value="Mandelate_racemase_N_dom"/>
</dbReference>
<proteinExistence type="inferred from homology"/>
<dbReference type="CDD" id="cd03317">
    <property type="entry name" value="NAAAR"/>
    <property type="match status" value="1"/>
</dbReference>
<evidence type="ECO:0000256" key="4">
    <source>
        <dbReference type="ARBA" id="ARBA00022842"/>
    </source>
</evidence>
<dbReference type="InterPro" id="IPR029017">
    <property type="entry name" value="Enolase-like_N"/>
</dbReference>
<organism evidence="9 10">
    <name type="scientific">Enterococcus silesiacus</name>
    <dbReference type="NCBI Taxonomy" id="332949"/>
    <lineage>
        <taxon>Bacteria</taxon>
        <taxon>Bacillati</taxon>
        <taxon>Bacillota</taxon>
        <taxon>Bacilli</taxon>
        <taxon>Lactobacillales</taxon>
        <taxon>Enterococcaceae</taxon>
        <taxon>Enterococcus</taxon>
    </lineage>
</organism>
<dbReference type="Proteomes" id="UP000183039">
    <property type="component" value="Unassembled WGS sequence"/>
</dbReference>
<name>A0AA91G9C4_9ENTE</name>
<comment type="pathway">
    <text evidence="7">Quinol/quinone metabolism; 1,4-dihydroxy-2-naphthoate biosynthesis; 1,4-dihydroxy-2-naphthoate from chorismate: step 4/7.</text>
</comment>
<gene>
    <name evidence="7" type="primary">menC</name>
    <name evidence="9" type="ORF">RV15_GL000795</name>
</gene>
<dbReference type="SUPFAM" id="SSF51604">
    <property type="entry name" value="Enolase C-terminal domain-like"/>
    <property type="match status" value="1"/>
</dbReference>
<comment type="catalytic activity">
    <reaction evidence="7">
        <text>(1R,6R)-6-hydroxy-2-succinyl-cyclohexa-2,4-diene-1-carboxylate = 2-succinylbenzoate + H2O</text>
        <dbReference type="Rhea" id="RHEA:10196"/>
        <dbReference type="ChEBI" id="CHEBI:15377"/>
        <dbReference type="ChEBI" id="CHEBI:18325"/>
        <dbReference type="ChEBI" id="CHEBI:58689"/>
        <dbReference type="EC" id="4.2.1.113"/>
    </reaction>
</comment>
<keyword evidence="4 7" id="KW-0460">Magnesium</keyword>